<evidence type="ECO:0000313" key="1">
    <source>
        <dbReference type="EMBL" id="OGG23606.1"/>
    </source>
</evidence>
<dbReference type="EMBL" id="MFJV01000001">
    <property type="protein sequence ID" value="OGG23606.1"/>
    <property type="molecule type" value="Genomic_DNA"/>
</dbReference>
<sequence length="91" mass="10478">MTGYTVEIPRDGRTQVLPERIFSIIWICRGILPDELSVEEQISWRSAPHEGTTTANGFIDARMPQNVLKDHEACCKAKNHKFSYYFNFITS</sequence>
<proteinExistence type="predicted"/>
<comment type="caution">
    <text evidence="1">The sequence shown here is derived from an EMBL/GenBank/DDBJ whole genome shotgun (WGS) entry which is preliminary data.</text>
</comment>
<organism evidence="1 2">
    <name type="scientific">Candidatus Gottesmanbacteria bacterium RIFCSPLOWO2_01_FULL_43_11b</name>
    <dbReference type="NCBI Taxonomy" id="1798392"/>
    <lineage>
        <taxon>Bacteria</taxon>
        <taxon>Candidatus Gottesmaniibacteriota</taxon>
    </lineage>
</organism>
<gene>
    <name evidence="1" type="ORF">A3A79_00075</name>
</gene>
<protein>
    <submittedName>
        <fullName evidence="1">Uncharacterized protein</fullName>
    </submittedName>
</protein>
<dbReference type="STRING" id="1798392.A3A79_00075"/>
<evidence type="ECO:0000313" key="2">
    <source>
        <dbReference type="Proteomes" id="UP000178759"/>
    </source>
</evidence>
<dbReference type="Proteomes" id="UP000178759">
    <property type="component" value="Unassembled WGS sequence"/>
</dbReference>
<dbReference type="AlphaFoldDB" id="A0A1F6AG77"/>
<accession>A0A1F6AG77</accession>
<reference evidence="1 2" key="1">
    <citation type="journal article" date="2016" name="Nat. Commun.">
        <title>Thousands of microbial genomes shed light on interconnected biogeochemical processes in an aquifer system.</title>
        <authorList>
            <person name="Anantharaman K."/>
            <person name="Brown C.T."/>
            <person name="Hug L.A."/>
            <person name="Sharon I."/>
            <person name="Castelle C.J."/>
            <person name="Probst A.J."/>
            <person name="Thomas B.C."/>
            <person name="Singh A."/>
            <person name="Wilkins M.J."/>
            <person name="Karaoz U."/>
            <person name="Brodie E.L."/>
            <person name="Williams K.H."/>
            <person name="Hubbard S.S."/>
            <person name="Banfield J.F."/>
        </authorList>
    </citation>
    <scope>NUCLEOTIDE SEQUENCE [LARGE SCALE GENOMIC DNA]</scope>
</reference>
<name>A0A1F6AG77_9BACT</name>